<proteinExistence type="predicted"/>
<feature type="transmembrane region" description="Helical" evidence="1">
    <location>
        <begin position="114"/>
        <end position="134"/>
    </location>
</feature>
<dbReference type="AlphaFoldDB" id="A0A2N9AXU1"/>
<feature type="transmembrane region" description="Helical" evidence="1">
    <location>
        <begin position="236"/>
        <end position="256"/>
    </location>
</feature>
<dbReference type="EMBL" id="LT962688">
    <property type="protein sequence ID" value="SOR32139.1"/>
    <property type="molecule type" value="Genomic_DNA"/>
</dbReference>
<keyword evidence="1" id="KW-0472">Membrane</keyword>
<feature type="transmembrane region" description="Helical" evidence="1">
    <location>
        <begin position="294"/>
        <end position="314"/>
    </location>
</feature>
<reference evidence="3" key="1">
    <citation type="submission" date="2017-10" db="EMBL/GenBank/DDBJ databases">
        <authorList>
            <person name="Regsiter A."/>
            <person name="William W."/>
        </authorList>
    </citation>
    <scope>NUCLEOTIDE SEQUENCE [LARGE SCALE GENOMIC DNA]</scope>
</reference>
<evidence type="ECO:0000256" key="1">
    <source>
        <dbReference type="SAM" id="Phobius"/>
    </source>
</evidence>
<feature type="transmembrane region" description="Helical" evidence="1">
    <location>
        <begin position="40"/>
        <end position="58"/>
    </location>
</feature>
<keyword evidence="1" id="KW-0812">Transmembrane</keyword>
<feature type="transmembrane region" description="Helical" evidence="1">
    <location>
        <begin position="89"/>
        <end position="107"/>
    </location>
</feature>
<feature type="transmembrane region" description="Helical" evidence="1">
    <location>
        <begin position="65"/>
        <end position="83"/>
    </location>
</feature>
<dbReference type="Pfam" id="PF11168">
    <property type="entry name" value="DUF2955"/>
    <property type="match status" value="1"/>
</dbReference>
<dbReference type="Proteomes" id="UP000233769">
    <property type="component" value="Chromosome tk0001"/>
</dbReference>
<name>A0A2N9AXU1_METEX</name>
<gene>
    <name evidence="2" type="ORF">TK0001_5573</name>
</gene>
<feature type="transmembrane region" description="Helical" evidence="1">
    <location>
        <begin position="175"/>
        <end position="198"/>
    </location>
</feature>
<protein>
    <submittedName>
        <fullName evidence="2">Putative Membrane protein</fullName>
    </submittedName>
</protein>
<feature type="transmembrane region" description="Helical" evidence="1">
    <location>
        <begin position="210"/>
        <end position="230"/>
    </location>
</feature>
<evidence type="ECO:0000313" key="3">
    <source>
        <dbReference type="Proteomes" id="UP000233769"/>
    </source>
</evidence>
<evidence type="ECO:0000313" key="2">
    <source>
        <dbReference type="EMBL" id="SOR32139.1"/>
    </source>
</evidence>
<accession>A0A2N9AXU1</accession>
<keyword evidence="1" id="KW-1133">Transmembrane helix</keyword>
<organism evidence="2 3">
    <name type="scientific">Methylorubrum extorquens</name>
    <name type="common">Methylobacterium dichloromethanicum</name>
    <name type="synonym">Methylobacterium extorquens</name>
    <dbReference type="NCBI Taxonomy" id="408"/>
    <lineage>
        <taxon>Bacteria</taxon>
        <taxon>Pseudomonadati</taxon>
        <taxon>Pseudomonadota</taxon>
        <taxon>Alphaproteobacteria</taxon>
        <taxon>Hyphomicrobiales</taxon>
        <taxon>Methylobacteriaceae</taxon>
        <taxon>Methylorubrum</taxon>
    </lineage>
</organism>
<feature type="transmembrane region" description="Helical" evidence="1">
    <location>
        <begin position="263"/>
        <end position="282"/>
    </location>
</feature>
<sequence>MTACFTLVEALGLDATFVAPMLTAQLLTKLRQPLSLPQGLSIVVLIGLSTGAVLAITTSLLSHPAVLILTLALLLYLSFYAHLRGAPSLVMLLIQISAVSLPVLAVASPASAVGFAGVLIVAGLVGVLTAWVAFEVFSGDATDTAPQAPADASDALSPREAARDALLNTLVLLPVLFGFLLVEMELAVVVLIVIVNLLRQHNPQQGQRAALGLILGNLIGGLAAAAYNLVLLNKPLPFFVTVCLAATLAFVGRIATAGPRAPIYVIALGTFILLLGLGMTPLPGGSGEAFITRLVNVLLASAYAVGAISVLEFWHVRPIHDTPIGPSAR</sequence>
<dbReference type="InterPro" id="IPR022604">
    <property type="entry name" value="DUF2955"/>
</dbReference>